<proteinExistence type="predicted"/>
<comment type="caution">
    <text evidence="1">The sequence shown here is derived from an EMBL/GenBank/DDBJ whole genome shotgun (WGS) entry which is preliminary data.</text>
</comment>
<evidence type="ECO:0000313" key="1">
    <source>
        <dbReference type="EMBL" id="RUS92829.1"/>
    </source>
</evidence>
<organism evidence="1 2">
    <name type="scientific">Trichormus variabilis SAG 1403-4b</name>
    <dbReference type="NCBI Taxonomy" id="447716"/>
    <lineage>
        <taxon>Bacteria</taxon>
        <taxon>Bacillati</taxon>
        <taxon>Cyanobacteriota</taxon>
        <taxon>Cyanophyceae</taxon>
        <taxon>Nostocales</taxon>
        <taxon>Nostocaceae</taxon>
        <taxon>Trichormus</taxon>
    </lineage>
</organism>
<dbReference type="Proteomes" id="UP000276103">
    <property type="component" value="Unassembled WGS sequence"/>
</dbReference>
<dbReference type="RefSeq" id="WP_127056572.1">
    <property type="nucleotide sequence ID" value="NZ_RSCM01000023.1"/>
</dbReference>
<dbReference type="AlphaFoldDB" id="A0A3S5K2P2"/>
<name>A0A3S5K2P2_ANAVA</name>
<sequence length="165" mass="17898">MPSTSEIVINTSPLIAIVAAMGDFNILQSLYTNVIVPFEVSQEILIGGTTGLGVTEFQADFWLKKQTVPVNIYPILLNSLDIGEASVIQLALNKNISTVCIDEAVGRRIARLSGLAVTGSIGILLRAKKEGYPLSIKTAIEKMLNHNIRLSQRVIDFALKEAGEF</sequence>
<dbReference type="EMBL" id="RSCM01000023">
    <property type="protein sequence ID" value="RUS92829.1"/>
    <property type="molecule type" value="Genomic_DNA"/>
</dbReference>
<gene>
    <name evidence="1" type="ORF">DSM107003_47820</name>
</gene>
<protein>
    <submittedName>
        <fullName evidence="1">DUF3368 domain-containing protein</fullName>
    </submittedName>
</protein>
<accession>A0A3S5K2P2</accession>
<dbReference type="InterPro" id="IPR021799">
    <property type="entry name" value="PIN-like_prokaryotic"/>
</dbReference>
<dbReference type="PANTHER" id="PTHR39550:SF1">
    <property type="entry name" value="SLL0658 PROTEIN"/>
    <property type="match status" value="1"/>
</dbReference>
<dbReference type="Pfam" id="PF11848">
    <property type="entry name" value="DUF3368"/>
    <property type="match status" value="1"/>
</dbReference>
<dbReference type="PANTHER" id="PTHR39550">
    <property type="entry name" value="SLL0658 PROTEIN"/>
    <property type="match status" value="1"/>
</dbReference>
<reference evidence="1 2" key="1">
    <citation type="journal article" date="2019" name="Genome Biol. Evol.">
        <title>Day and night: Metabolic profiles and evolutionary relationships of six axenic non-marine cyanobacteria.</title>
        <authorList>
            <person name="Will S.E."/>
            <person name="Henke P."/>
            <person name="Boedeker C."/>
            <person name="Huang S."/>
            <person name="Brinkmann H."/>
            <person name="Rohde M."/>
            <person name="Jarek M."/>
            <person name="Friedl T."/>
            <person name="Seufert S."/>
            <person name="Schumacher M."/>
            <person name="Overmann J."/>
            <person name="Neumann-Schaal M."/>
            <person name="Petersen J."/>
        </authorList>
    </citation>
    <scope>NUCLEOTIDE SEQUENCE [LARGE SCALE GENOMIC DNA]</scope>
    <source>
        <strain evidence="1 2">SAG 1403-4b</strain>
    </source>
</reference>
<keyword evidence="2" id="KW-1185">Reference proteome</keyword>
<evidence type="ECO:0000313" key="2">
    <source>
        <dbReference type="Proteomes" id="UP000276103"/>
    </source>
</evidence>
<dbReference type="OrthoDB" id="9796404at2"/>